<dbReference type="Proteomes" id="UP001497482">
    <property type="component" value="Chromosome 5"/>
</dbReference>
<evidence type="ECO:0000256" key="1">
    <source>
        <dbReference type="SAM" id="MobiDB-lite"/>
    </source>
</evidence>
<feature type="compositionally biased region" description="Basic and acidic residues" evidence="1">
    <location>
        <begin position="97"/>
        <end position="118"/>
    </location>
</feature>
<feature type="compositionally biased region" description="Basic and acidic residues" evidence="1">
    <location>
        <begin position="205"/>
        <end position="216"/>
    </location>
</feature>
<evidence type="ECO:0000313" key="2">
    <source>
        <dbReference type="EMBL" id="CAL1605735.1"/>
    </source>
</evidence>
<feature type="compositionally biased region" description="Acidic residues" evidence="1">
    <location>
        <begin position="239"/>
        <end position="257"/>
    </location>
</feature>
<dbReference type="AlphaFoldDB" id="A0AAV2LXF7"/>
<dbReference type="GO" id="GO:0098978">
    <property type="term" value="C:glutamatergic synapse"/>
    <property type="evidence" value="ECO:0007669"/>
    <property type="project" value="TreeGrafter"/>
</dbReference>
<dbReference type="GO" id="GO:0098982">
    <property type="term" value="C:GABA-ergic synapse"/>
    <property type="evidence" value="ECO:0007669"/>
    <property type="project" value="TreeGrafter"/>
</dbReference>
<reference evidence="2 3" key="1">
    <citation type="submission" date="2024-04" db="EMBL/GenBank/DDBJ databases">
        <authorList>
            <person name="Waldvogel A.-M."/>
            <person name="Schoenle A."/>
        </authorList>
    </citation>
    <scope>NUCLEOTIDE SEQUENCE [LARGE SCALE GENOMIC DNA]</scope>
</reference>
<feature type="compositionally biased region" description="Polar residues" evidence="1">
    <location>
        <begin position="136"/>
        <end position="149"/>
    </location>
</feature>
<sequence length="380" mass="43050">MSECKKEWLCLNCQTQRLLSGGGLDEPPMPVPLPSPKHQPTGSPRHQPSSGPASAQQSPLHKTPTSQQQGAKPGQKQPSSTAGKPASEVKTTAEVPKPIKTEEKPKTEPEKEAKKKEPITPIKEIKKSKHYDDTKSSSNTDLSRSPQSLSDTGYSSDGISSSHSEITGLIQEEEMKLSERGLITSRGSPPSPSEITKLESSMRPLLEKSLSEEKPDRRGRKHRDRDLRPRSLSIPPDSYDSDEELEEIQEEEEDTPEWESKRKESKDEKKEKKKKDTEPTEMTDEEFMRRQIMEMSADEDIEEEELEEDEDEDEGYGYQKPKKSHHKHVGDSGKEKRRLQHHSSSFEEDTKSSSDVYKGSLEEGRETIQYNNYYSAIFNI</sequence>
<dbReference type="PANTHER" id="PTHR14113">
    <property type="entry name" value="PICCOLO/BASSOON"/>
    <property type="match status" value="1"/>
</dbReference>
<feature type="compositionally biased region" description="Low complexity" evidence="1">
    <location>
        <begin position="150"/>
        <end position="167"/>
    </location>
</feature>
<evidence type="ECO:0000313" key="3">
    <source>
        <dbReference type="Proteomes" id="UP001497482"/>
    </source>
</evidence>
<feature type="compositionally biased region" description="Acidic residues" evidence="1">
    <location>
        <begin position="296"/>
        <end position="315"/>
    </location>
</feature>
<feature type="region of interest" description="Disordered" evidence="1">
    <location>
        <begin position="18"/>
        <end position="368"/>
    </location>
</feature>
<dbReference type="GO" id="GO:0098882">
    <property type="term" value="F:structural constituent of presynaptic active zone"/>
    <property type="evidence" value="ECO:0007669"/>
    <property type="project" value="TreeGrafter"/>
</dbReference>
<dbReference type="GO" id="GO:1904071">
    <property type="term" value="P:presynaptic active zone assembly"/>
    <property type="evidence" value="ECO:0007669"/>
    <property type="project" value="TreeGrafter"/>
</dbReference>
<proteinExistence type="predicted"/>
<accession>A0AAV2LXF7</accession>
<feature type="compositionally biased region" description="Low complexity" evidence="1">
    <location>
        <begin position="66"/>
        <end position="79"/>
    </location>
</feature>
<dbReference type="GO" id="GO:0035418">
    <property type="term" value="P:protein localization to synapse"/>
    <property type="evidence" value="ECO:0007669"/>
    <property type="project" value="TreeGrafter"/>
</dbReference>
<dbReference type="PANTHER" id="PTHR14113:SF1">
    <property type="entry name" value="PROTEIN BASSOON"/>
    <property type="match status" value="1"/>
</dbReference>
<dbReference type="InterPro" id="IPR052098">
    <property type="entry name" value="Presynaptic_Scaffold_Bsn/Pclo"/>
</dbReference>
<organism evidence="2 3">
    <name type="scientific">Knipowitschia caucasica</name>
    <name type="common">Caucasian dwarf goby</name>
    <name type="synonym">Pomatoschistus caucasicus</name>
    <dbReference type="NCBI Taxonomy" id="637954"/>
    <lineage>
        <taxon>Eukaryota</taxon>
        <taxon>Metazoa</taxon>
        <taxon>Chordata</taxon>
        <taxon>Craniata</taxon>
        <taxon>Vertebrata</taxon>
        <taxon>Euteleostomi</taxon>
        <taxon>Actinopterygii</taxon>
        <taxon>Neopterygii</taxon>
        <taxon>Teleostei</taxon>
        <taxon>Neoteleostei</taxon>
        <taxon>Acanthomorphata</taxon>
        <taxon>Gobiaria</taxon>
        <taxon>Gobiiformes</taxon>
        <taxon>Gobioidei</taxon>
        <taxon>Gobiidae</taxon>
        <taxon>Gobiinae</taxon>
        <taxon>Knipowitschia</taxon>
    </lineage>
</organism>
<name>A0AAV2LXF7_KNICA</name>
<feature type="compositionally biased region" description="Basic and acidic residues" evidence="1">
    <location>
        <begin position="258"/>
        <end position="278"/>
    </location>
</feature>
<keyword evidence="3" id="KW-1185">Reference proteome</keyword>
<feature type="compositionally biased region" description="Low complexity" evidence="1">
    <location>
        <begin position="47"/>
        <end position="59"/>
    </location>
</feature>
<protein>
    <submittedName>
        <fullName evidence="2">Uncharacterized protein</fullName>
    </submittedName>
</protein>
<dbReference type="GO" id="GO:0030424">
    <property type="term" value="C:axon"/>
    <property type="evidence" value="ECO:0007669"/>
    <property type="project" value="TreeGrafter"/>
</dbReference>
<gene>
    <name evidence="2" type="ORF">KC01_LOCUS33062</name>
</gene>
<dbReference type="GO" id="GO:0048788">
    <property type="term" value="C:cytoskeleton of presynaptic active zone"/>
    <property type="evidence" value="ECO:0007669"/>
    <property type="project" value="TreeGrafter"/>
</dbReference>
<feature type="compositionally biased region" description="Pro residues" evidence="1">
    <location>
        <begin position="27"/>
        <end position="37"/>
    </location>
</feature>
<dbReference type="EMBL" id="OZ035827">
    <property type="protein sequence ID" value="CAL1605735.1"/>
    <property type="molecule type" value="Genomic_DNA"/>
</dbReference>